<dbReference type="Pfam" id="PF00072">
    <property type="entry name" value="Response_reg"/>
    <property type="match status" value="1"/>
</dbReference>
<keyword evidence="3 8" id="KW-0597">Phosphoprotein</keyword>
<comment type="subcellular location">
    <subcellularLocation>
        <location evidence="1">Cytoplasm</location>
    </subcellularLocation>
</comment>
<evidence type="ECO:0000259" key="9">
    <source>
        <dbReference type="PROSITE" id="PS01124"/>
    </source>
</evidence>
<dbReference type="InterPro" id="IPR018060">
    <property type="entry name" value="HTH_AraC"/>
</dbReference>
<evidence type="ECO:0000256" key="2">
    <source>
        <dbReference type="ARBA" id="ARBA00022490"/>
    </source>
</evidence>
<dbReference type="SUPFAM" id="SSF46689">
    <property type="entry name" value="Homeodomain-like"/>
    <property type="match status" value="1"/>
</dbReference>
<proteinExistence type="predicted"/>
<sequence>MYSVLLVDDEINILEGIAALVDWNRCGTELVGKASNGIEALEQITEKNPDVVITDIKMPGLNGIELLKRAHSMFPSIKWIILSGHDEFDYAQTAMEYEVKHYLLKPSNESKIEDALTQIVDRLDKEKEDEAFIGKMKEKLNEMLPKAKMQVLKEFLTTNTLGTQELDYYKHLFEPKELTKLLKLVVLTVDKSIHDHNSYVQSEEFEHFYALKEMATSEIEKTQSVWLSTTVGEKVVILIESCSDDQLISILEDVGHHFTHFYQLTFTSAVTRKSTLMELRQLYREALQGLAERFYLEEGGIISTGFIDRQPFRIDELQFNHEELLVFIRSGNKVETNHYLNHYFSYITEKKYDVGIVKAHSLELYMSIIRQASNELMDELFAAVAQFQRLQTFRQIEEFMMQNTSKVVSENYKSTKKQISTTIQRLCDYVESSYWDSELSLLQLSTDVFYMNADYLGKLFKKEMGEKFSHYLMKLRIKKAIEQMCEIENSKVAEVAELVGFGNNPRYFSQVFKKQTGYTPKEYKETYCFSASEK</sequence>
<dbReference type="Gene3D" id="3.40.50.2300">
    <property type="match status" value="1"/>
</dbReference>
<keyword evidence="5" id="KW-0805">Transcription regulation</keyword>
<organism evidence="11 12">
    <name type="scientific">Alkalicoccobacillus gibsonii</name>
    <dbReference type="NCBI Taxonomy" id="79881"/>
    <lineage>
        <taxon>Bacteria</taxon>
        <taxon>Bacillati</taxon>
        <taxon>Bacillota</taxon>
        <taxon>Bacilli</taxon>
        <taxon>Bacillales</taxon>
        <taxon>Bacillaceae</taxon>
        <taxon>Alkalicoccobacillus</taxon>
    </lineage>
</organism>
<evidence type="ECO:0000256" key="7">
    <source>
        <dbReference type="ARBA" id="ARBA00023163"/>
    </source>
</evidence>
<dbReference type="SMART" id="SM00342">
    <property type="entry name" value="HTH_ARAC"/>
    <property type="match status" value="1"/>
</dbReference>
<keyword evidence="12" id="KW-1185">Reference proteome</keyword>
<dbReference type="CDD" id="cd17536">
    <property type="entry name" value="REC_YesN-like"/>
    <property type="match status" value="1"/>
</dbReference>
<gene>
    <name evidence="11" type="ORF">MKY91_15110</name>
</gene>
<dbReference type="PANTHER" id="PTHR42713:SF3">
    <property type="entry name" value="TRANSCRIPTIONAL REGULATORY PROTEIN HPTR"/>
    <property type="match status" value="1"/>
</dbReference>
<dbReference type="PANTHER" id="PTHR42713">
    <property type="entry name" value="HISTIDINE KINASE-RELATED"/>
    <property type="match status" value="1"/>
</dbReference>
<comment type="caution">
    <text evidence="11">The sequence shown here is derived from an EMBL/GenBank/DDBJ whole genome shotgun (WGS) entry which is preliminary data.</text>
</comment>
<keyword evidence="6" id="KW-0238">DNA-binding</keyword>
<dbReference type="InterPro" id="IPR051552">
    <property type="entry name" value="HptR"/>
</dbReference>
<dbReference type="SMART" id="SM00448">
    <property type="entry name" value="REC"/>
    <property type="match status" value="1"/>
</dbReference>
<evidence type="ECO:0000256" key="5">
    <source>
        <dbReference type="ARBA" id="ARBA00023015"/>
    </source>
</evidence>
<evidence type="ECO:0000256" key="4">
    <source>
        <dbReference type="ARBA" id="ARBA00023012"/>
    </source>
</evidence>
<feature type="domain" description="Response regulatory" evidence="10">
    <location>
        <begin position="3"/>
        <end position="120"/>
    </location>
</feature>
<dbReference type="PROSITE" id="PS50110">
    <property type="entry name" value="RESPONSE_REGULATORY"/>
    <property type="match status" value="1"/>
</dbReference>
<evidence type="ECO:0000313" key="12">
    <source>
        <dbReference type="Proteomes" id="UP001418796"/>
    </source>
</evidence>
<dbReference type="Gene3D" id="1.10.10.60">
    <property type="entry name" value="Homeodomain-like"/>
    <property type="match status" value="2"/>
</dbReference>
<dbReference type="RefSeq" id="WP_343131163.1">
    <property type="nucleotide sequence ID" value="NZ_JBCITK010000001.1"/>
</dbReference>
<dbReference type="Pfam" id="PF12833">
    <property type="entry name" value="HTH_18"/>
    <property type="match status" value="1"/>
</dbReference>
<dbReference type="InterPro" id="IPR001789">
    <property type="entry name" value="Sig_transdc_resp-reg_receiver"/>
</dbReference>
<dbReference type="InterPro" id="IPR011006">
    <property type="entry name" value="CheY-like_superfamily"/>
</dbReference>
<dbReference type="Proteomes" id="UP001418796">
    <property type="component" value="Unassembled WGS sequence"/>
</dbReference>
<feature type="domain" description="HTH araC/xylS-type" evidence="9">
    <location>
        <begin position="424"/>
        <end position="526"/>
    </location>
</feature>
<reference evidence="11 12" key="1">
    <citation type="submission" date="2024-03" db="EMBL/GenBank/DDBJ databases">
        <title>Bacilli Hybrid Assemblies.</title>
        <authorList>
            <person name="Kovac J."/>
        </authorList>
    </citation>
    <scope>NUCLEOTIDE SEQUENCE [LARGE SCALE GENOMIC DNA]</scope>
    <source>
        <strain evidence="11 12">FSL R7-0666</strain>
    </source>
</reference>
<feature type="modified residue" description="4-aspartylphosphate" evidence="8">
    <location>
        <position position="55"/>
    </location>
</feature>
<dbReference type="PROSITE" id="PS01124">
    <property type="entry name" value="HTH_ARAC_FAMILY_2"/>
    <property type="match status" value="1"/>
</dbReference>
<evidence type="ECO:0000256" key="8">
    <source>
        <dbReference type="PROSITE-ProRule" id="PRU00169"/>
    </source>
</evidence>
<dbReference type="SUPFAM" id="SSF52172">
    <property type="entry name" value="CheY-like"/>
    <property type="match status" value="1"/>
</dbReference>
<keyword evidence="4" id="KW-0902">Two-component regulatory system</keyword>
<name>A0ABU9VKR2_9BACI</name>
<evidence type="ECO:0000256" key="3">
    <source>
        <dbReference type="ARBA" id="ARBA00022553"/>
    </source>
</evidence>
<evidence type="ECO:0000313" key="11">
    <source>
        <dbReference type="EMBL" id="MEN0644480.1"/>
    </source>
</evidence>
<keyword evidence="7" id="KW-0804">Transcription</keyword>
<evidence type="ECO:0000256" key="1">
    <source>
        <dbReference type="ARBA" id="ARBA00004496"/>
    </source>
</evidence>
<keyword evidence="2" id="KW-0963">Cytoplasm</keyword>
<protein>
    <submittedName>
        <fullName evidence="11">Response regulator</fullName>
    </submittedName>
</protein>
<accession>A0ABU9VKR2</accession>
<evidence type="ECO:0000259" key="10">
    <source>
        <dbReference type="PROSITE" id="PS50110"/>
    </source>
</evidence>
<dbReference type="InterPro" id="IPR009057">
    <property type="entry name" value="Homeodomain-like_sf"/>
</dbReference>
<evidence type="ECO:0000256" key="6">
    <source>
        <dbReference type="ARBA" id="ARBA00023125"/>
    </source>
</evidence>
<dbReference type="EMBL" id="JBCITK010000001">
    <property type="protein sequence ID" value="MEN0644480.1"/>
    <property type="molecule type" value="Genomic_DNA"/>
</dbReference>